<feature type="region of interest" description="Disordered" evidence="1">
    <location>
        <begin position="1"/>
        <end position="20"/>
    </location>
</feature>
<dbReference type="PROSITE" id="PS50853">
    <property type="entry name" value="FN3"/>
    <property type="match status" value="1"/>
</dbReference>
<dbReference type="EMBL" id="FN543093">
    <property type="protein sequence ID" value="CBA30130.1"/>
    <property type="molecule type" value="Genomic_DNA"/>
</dbReference>
<dbReference type="Pfam" id="PF13550">
    <property type="entry name" value="Phage-tail_3"/>
    <property type="match status" value="1"/>
</dbReference>
<dbReference type="InterPro" id="IPR015406">
    <property type="entry name" value="GpJ_CSF"/>
</dbReference>
<proteinExistence type="predicted"/>
<feature type="domain" description="Fibronectin type-III" evidence="2">
    <location>
        <begin position="744"/>
        <end position="839"/>
    </location>
</feature>
<accession>C9Y1S2</accession>
<dbReference type="InterPro" id="IPR003961">
    <property type="entry name" value="FN3_dom"/>
</dbReference>
<keyword evidence="4" id="KW-1185">Reference proteome</keyword>
<dbReference type="InterPro" id="IPR013783">
    <property type="entry name" value="Ig-like_fold"/>
</dbReference>
<dbReference type="InterPro" id="IPR053171">
    <property type="entry name" value="Viral_Tip_Attach_Protein"/>
</dbReference>
<dbReference type="InterPro" id="IPR032876">
    <property type="entry name" value="J_dom"/>
</dbReference>
<organism evidence="3 4">
    <name type="scientific">Cronobacter turicensis (strain DSM 18703 / CCUG 55852 / LMG 23827 / z3032)</name>
    <dbReference type="NCBI Taxonomy" id="693216"/>
    <lineage>
        <taxon>Bacteria</taxon>
        <taxon>Pseudomonadati</taxon>
        <taxon>Pseudomonadota</taxon>
        <taxon>Gammaproteobacteria</taxon>
        <taxon>Enterobacterales</taxon>
        <taxon>Enterobacteriaceae</taxon>
        <taxon>Cronobacter</taxon>
    </lineage>
</organism>
<dbReference type="Pfam" id="PF09327">
    <property type="entry name" value="Phage_Tail_Tip"/>
    <property type="match status" value="1"/>
</dbReference>
<dbReference type="HOGENOM" id="CLU_000143_3_0_6"/>
<name>C9Y1S2_CROTZ</name>
<evidence type="ECO:0000256" key="1">
    <source>
        <dbReference type="SAM" id="MobiDB-lite"/>
    </source>
</evidence>
<dbReference type="Pfam" id="PF24801">
    <property type="entry name" value="FNIII-A_GpJ"/>
    <property type="match status" value="1"/>
</dbReference>
<evidence type="ECO:0000259" key="2">
    <source>
        <dbReference type="PROSITE" id="PS50853"/>
    </source>
</evidence>
<dbReference type="PATRIC" id="fig|693216.3.peg.1674"/>
<dbReference type="KEGG" id="ctu:CTU_17620"/>
<reference evidence="3 4" key="1">
    <citation type="journal article" date="2010" name="J. Bacteriol.">
        <title>Complete Genome Sequence of Cronobacter turicensis LMG 23827, a foodborne pathogen causing deaths in neonates.</title>
        <authorList>
            <person name="Stephan R."/>
            <person name="Lehner A."/>
            <person name="Tischler P."/>
            <person name="Rattei T."/>
        </authorList>
    </citation>
    <scope>NUCLEOTIDE SEQUENCE [LARGE SCALE GENOMIC DNA]</scope>
    <source>
        <strain evidence="4">DSM 18703 / CCUG 55852 / LMG 23827 / z3032</strain>
    </source>
</reference>
<protein>
    <recommendedName>
        <fullName evidence="2">Fibronectin type-III domain-containing protein</fullName>
    </recommendedName>
</protein>
<gene>
    <name evidence="3" type="ordered locus">Ctu_17620</name>
</gene>
<dbReference type="PANTHER" id="PTHR36251:SF2">
    <property type="entry name" value="GIFSY-2 PROPHAGE HOST SPECIFICITY PROTEIN J, PHAGE LAMBDA"/>
    <property type="match status" value="1"/>
</dbReference>
<dbReference type="Gene3D" id="2.60.40.10">
    <property type="entry name" value="Immunoglobulins"/>
    <property type="match status" value="1"/>
</dbReference>
<feature type="region of interest" description="Disordered" evidence="1">
    <location>
        <begin position="31"/>
        <end position="51"/>
    </location>
</feature>
<evidence type="ECO:0000313" key="3">
    <source>
        <dbReference type="EMBL" id="CBA30130.1"/>
    </source>
</evidence>
<dbReference type="InterPro" id="IPR055385">
    <property type="entry name" value="GpJ_HDII-ins2"/>
</dbReference>
<dbReference type="Proteomes" id="UP000002069">
    <property type="component" value="Chromosome"/>
</dbReference>
<reference evidence="4" key="2">
    <citation type="journal article" date="2011" name="J. Bacteriol.">
        <title>Complete genome sequence of Cronobacter turicensis LMG 23827, a food-borne pathogen causing deaths in neonates.</title>
        <authorList>
            <person name="Stephan R."/>
            <person name="Lehner A."/>
            <person name="Tischler P."/>
            <person name="Rattei T."/>
        </authorList>
    </citation>
    <scope>NUCLEOTIDE SEQUENCE [LARGE SCALE GENOMIC DNA]</scope>
    <source>
        <strain evidence="4">DSM 18703 / CCUG 55852 / LMG 23827 / z3032</strain>
    </source>
</reference>
<evidence type="ECO:0000313" key="4">
    <source>
        <dbReference type="Proteomes" id="UP000002069"/>
    </source>
</evidence>
<dbReference type="AlphaFoldDB" id="C9Y1S2"/>
<dbReference type="PANTHER" id="PTHR36251">
    <property type="entry name" value="FELS-1 PROPHAGE HOST SPECIFICITY PROTEIN-RELATED"/>
    <property type="match status" value="1"/>
</dbReference>
<sequence>MFPPASTPTTSENRSDNSACGRFFYGRSMEKITGKKGGGGNSRTPRESPDSLQSIATAKILLALGEGEFAGGLTDKDIFFDGTPIRSADGTLNFPDVKWEFRPGTQTQDYIPGIPSVENEITVNTQLKATQPWTRAISNTQLSAVRVRLGVPSLQRMKDNGDVVGYRVEYKIELSTDGGGYVTVLNSAFDGKTTSLYERSHRIDLPPARTGWQLRVSRTTADSTSSRIVDTTNIEAYSEIIDAKLRYPNTALLFVSFNAKQFSNIPQISMRARGRQIRVPTTYDSVARTYSGTWDGSFKWAWSNNPAWVFYDLVLSDRFGTGDRLDASQVDKWELYRIAQYCDQPVPDGTGGSGTEPRFLCDVYIQSQNEAFTVLRDLASIFRGMTYWAGNQLAALADMPRDMTYVYTRANVIDGKFSYASGSEKKRYSTAMVSWSNPENHYTDEVEAVMEPDLVRRYGVRQTQISAIGCTRRTEANRRGRWALLTNAKDRMVSFATGLEGMIPLPGHIIGVADQYLSGRVMGGRISQVNGRALTLDRAPDAKAGDRLIVNLPSGKSQARTIQAVSGRNVTVSAIFSETPEREAVWSVDAQDVAIQQYRVTSVEDNNDGTWTISAVQHNPDKYAAIDSGARLDERPVSAIPPGVQAPPASVTLSSYSRVVQGLSVETLRVAWPAAPGAVAYECQWRKDNGDWVNVPRTSSLGFEVQGIYAGRYMARVSAVNASDVASVWQTSDEVTLTGKVGQPPVPLNFRTTPINWGIQLDWNFPDGADDTLMTEIQYAAATDGSDALLLSDVPYPAHSYTQLGLRAGQIFWYRARLVDRIGSQSAWTGWVRGMANDNAEDYLGDITGDFLTSADGQALQQQIDTNIEAVMQNALANNATVDHQWKQYGEVRADILVVKTTIADVDKALAEMSTQVQAQIGSVTAALEDKLTAVVDASGATAIHTLKAGVRINGDYYSAGMSIAVLAQAGQPVVTRVAFNADQFVLTTGSGASQFSPFAVVGGQVFMSSAFIQDGTITSAKIGAFIQSTNYVAGRTGWRLDKNGNFELNGSGGNGRMLITNNIVQIWDANNVLRVRMGLF</sequence>
<feature type="compositionally biased region" description="Polar residues" evidence="1">
    <location>
        <begin position="7"/>
        <end position="18"/>
    </location>
</feature>